<dbReference type="InterPro" id="IPR009003">
    <property type="entry name" value="Peptidase_S1_PA"/>
</dbReference>
<dbReference type="GO" id="GO:0004252">
    <property type="term" value="F:serine-type endopeptidase activity"/>
    <property type="evidence" value="ECO:0007669"/>
    <property type="project" value="InterPro"/>
</dbReference>
<dbReference type="InterPro" id="IPR033116">
    <property type="entry name" value="TRYPSIN_SER"/>
</dbReference>
<proteinExistence type="inferred from homology"/>
<dbReference type="InterPro" id="IPR043504">
    <property type="entry name" value="Peptidase_S1_PA_chymotrypsin"/>
</dbReference>
<dbReference type="AlphaFoldDB" id="A0AA88XNW4"/>
<dbReference type="EMBL" id="VSWD01000011">
    <property type="protein sequence ID" value="KAK3088910.1"/>
    <property type="molecule type" value="Genomic_DNA"/>
</dbReference>
<sequence>DSSIASYWTVTLGSHRRTFNSLYTVKYGVSKIVIHQNYRPNTINNDIAIMVLSKDVVLSDGIIPACLPANTYVENEMCVVTGWGTTSEGGSVSDRLQEVYKPLLSESTCSSKLGNSFKLNSMLCAGFERGGADACQGDSGGPLVCNRNGKYELTGVVSWGYGCARPDLPGVYANTWNFNNWLINTMSNL</sequence>
<feature type="domain" description="Peptidase S1" evidence="3">
    <location>
        <begin position="1"/>
        <end position="187"/>
    </location>
</feature>
<protein>
    <recommendedName>
        <fullName evidence="3">Peptidase S1 domain-containing protein</fullName>
    </recommendedName>
</protein>
<dbReference type="PROSITE" id="PS00135">
    <property type="entry name" value="TRYPSIN_SER"/>
    <property type="match status" value="1"/>
</dbReference>
<evidence type="ECO:0000313" key="5">
    <source>
        <dbReference type="Proteomes" id="UP001186944"/>
    </source>
</evidence>
<comment type="caution">
    <text evidence="4">The sequence shown here is derived from an EMBL/GenBank/DDBJ whole genome shotgun (WGS) entry which is preliminary data.</text>
</comment>
<evidence type="ECO:0000256" key="2">
    <source>
        <dbReference type="ARBA" id="ARBA00024195"/>
    </source>
</evidence>
<evidence type="ECO:0000259" key="3">
    <source>
        <dbReference type="PROSITE" id="PS50240"/>
    </source>
</evidence>
<dbReference type="Proteomes" id="UP001186944">
    <property type="component" value="Unassembled WGS sequence"/>
</dbReference>
<evidence type="ECO:0000313" key="4">
    <source>
        <dbReference type="EMBL" id="KAK3088910.1"/>
    </source>
</evidence>
<dbReference type="SUPFAM" id="SSF50494">
    <property type="entry name" value="Trypsin-like serine proteases"/>
    <property type="match status" value="1"/>
</dbReference>
<dbReference type="SMART" id="SM00020">
    <property type="entry name" value="Tryp_SPc"/>
    <property type="match status" value="1"/>
</dbReference>
<dbReference type="PANTHER" id="PTHR24252">
    <property type="entry name" value="ACROSIN-RELATED"/>
    <property type="match status" value="1"/>
</dbReference>
<dbReference type="PRINTS" id="PR00722">
    <property type="entry name" value="CHYMOTRYPSIN"/>
</dbReference>
<dbReference type="FunFam" id="2.40.10.10:FF:000002">
    <property type="entry name" value="Transmembrane protease serine"/>
    <property type="match status" value="1"/>
</dbReference>
<organism evidence="4 5">
    <name type="scientific">Pinctada imbricata</name>
    <name type="common">Atlantic pearl-oyster</name>
    <name type="synonym">Pinctada martensii</name>
    <dbReference type="NCBI Taxonomy" id="66713"/>
    <lineage>
        <taxon>Eukaryota</taxon>
        <taxon>Metazoa</taxon>
        <taxon>Spiralia</taxon>
        <taxon>Lophotrochozoa</taxon>
        <taxon>Mollusca</taxon>
        <taxon>Bivalvia</taxon>
        <taxon>Autobranchia</taxon>
        <taxon>Pteriomorphia</taxon>
        <taxon>Pterioida</taxon>
        <taxon>Pterioidea</taxon>
        <taxon>Pteriidae</taxon>
        <taxon>Pinctada</taxon>
    </lineage>
</organism>
<keyword evidence="5" id="KW-1185">Reference proteome</keyword>
<dbReference type="Pfam" id="PF00089">
    <property type="entry name" value="Trypsin"/>
    <property type="match status" value="1"/>
</dbReference>
<feature type="non-terminal residue" evidence="4">
    <location>
        <position position="1"/>
    </location>
</feature>
<accession>A0AA88XNW4</accession>
<dbReference type="CDD" id="cd00190">
    <property type="entry name" value="Tryp_SPc"/>
    <property type="match status" value="1"/>
</dbReference>
<dbReference type="GO" id="GO:0006508">
    <property type="term" value="P:proteolysis"/>
    <property type="evidence" value="ECO:0007669"/>
    <property type="project" value="InterPro"/>
</dbReference>
<name>A0AA88XNW4_PINIB</name>
<keyword evidence="1" id="KW-1015">Disulfide bond</keyword>
<dbReference type="InterPro" id="IPR001254">
    <property type="entry name" value="Trypsin_dom"/>
</dbReference>
<dbReference type="Gene3D" id="2.40.10.10">
    <property type="entry name" value="Trypsin-like serine proteases"/>
    <property type="match status" value="1"/>
</dbReference>
<comment type="similarity">
    <text evidence="2">Belongs to the peptidase S1 family. CLIP subfamily.</text>
</comment>
<reference evidence="4" key="1">
    <citation type="submission" date="2019-08" db="EMBL/GenBank/DDBJ databases">
        <title>The improved chromosome-level genome for the pearl oyster Pinctada fucata martensii using PacBio sequencing and Hi-C.</title>
        <authorList>
            <person name="Zheng Z."/>
        </authorList>
    </citation>
    <scope>NUCLEOTIDE SEQUENCE</scope>
    <source>
        <strain evidence="4">ZZ-2019</strain>
        <tissue evidence="4">Adductor muscle</tissue>
    </source>
</reference>
<dbReference type="InterPro" id="IPR001314">
    <property type="entry name" value="Peptidase_S1A"/>
</dbReference>
<dbReference type="PROSITE" id="PS50240">
    <property type="entry name" value="TRYPSIN_DOM"/>
    <property type="match status" value="1"/>
</dbReference>
<gene>
    <name evidence="4" type="ORF">FSP39_025326</name>
</gene>
<evidence type="ECO:0000256" key="1">
    <source>
        <dbReference type="ARBA" id="ARBA00023157"/>
    </source>
</evidence>
<dbReference type="PANTHER" id="PTHR24252:SF7">
    <property type="entry name" value="HYALIN"/>
    <property type="match status" value="1"/>
</dbReference>